<feature type="transmembrane region" description="Helical" evidence="1">
    <location>
        <begin position="118"/>
        <end position="141"/>
    </location>
</feature>
<feature type="transmembrane region" description="Helical" evidence="1">
    <location>
        <begin position="91"/>
        <end position="112"/>
    </location>
</feature>
<accession>N1WGT3</accession>
<feature type="transmembrane region" description="Helical" evidence="1">
    <location>
        <begin position="62"/>
        <end position="79"/>
    </location>
</feature>
<keyword evidence="1" id="KW-0472">Membrane</keyword>
<comment type="caution">
    <text evidence="3">The sequence shown here is derived from an EMBL/GenBank/DDBJ whole genome shotgun (WGS) entry which is preliminary data.</text>
</comment>
<proteinExistence type="predicted"/>
<keyword evidence="1" id="KW-0812">Transmembrane</keyword>
<feature type="transmembrane region" description="Helical" evidence="1">
    <location>
        <begin position="21"/>
        <end position="50"/>
    </location>
</feature>
<gene>
    <name evidence="3" type="ORF">LEP1GSC199_0394</name>
</gene>
<protein>
    <submittedName>
        <fullName evidence="3">PF14340 domain protein</fullName>
    </submittedName>
</protein>
<dbReference type="Pfam" id="PF14340">
    <property type="entry name" value="DUF4395"/>
    <property type="match status" value="1"/>
</dbReference>
<evidence type="ECO:0000259" key="2">
    <source>
        <dbReference type="Pfam" id="PF14340"/>
    </source>
</evidence>
<dbReference type="STRING" id="1218591.LEP1GSC199_0394"/>
<dbReference type="InterPro" id="IPR025508">
    <property type="entry name" value="DUF4395"/>
</dbReference>
<evidence type="ECO:0000313" key="4">
    <source>
        <dbReference type="Proteomes" id="UP000012227"/>
    </source>
</evidence>
<dbReference type="Proteomes" id="UP000012227">
    <property type="component" value="Unassembled WGS sequence"/>
</dbReference>
<evidence type="ECO:0000313" key="3">
    <source>
        <dbReference type="EMBL" id="EMY71056.1"/>
    </source>
</evidence>
<evidence type="ECO:0000256" key="1">
    <source>
        <dbReference type="SAM" id="Phobius"/>
    </source>
</evidence>
<reference evidence="3 4" key="1">
    <citation type="submission" date="2013-03" db="EMBL/GenBank/DDBJ databases">
        <authorList>
            <person name="Harkins D.M."/>
            <person name="Durkin A.S."/>
            <person name="Brinkac L.M."/>
            <person name="Haft D.H."/>
            <person name="Selengut J.D."/>
            <person name="Sanka R."/>
            <person name="DePew J."/>
            <person name="Purushe J."/>
            <person name="Galloway R.L."/>
            <person name="Vinetz J.M."/>
            <person name="Sutton G.G."/>
            <person name="Nierman W.C."/>
            <person name="Fouts D.E."/>
        </authorList>
    </citation>
    <scope>NUCLEOTIDE SEQUENCE [LARGE SCALE GENOMIC DNA]</scope>
    <source>
        <strain evidence="3 4">Waz Holland</strain>
    </source>
</reference>
<dbReference type="AlphaFoldDB" id="N1WGT3"/>
<name>N1WGT3_9LEPT</name>
<sequence>MEANMKIGYYPDVVNENVTRIVASTVVFLGVIAILFPNPYVLGLLLFGFALRLSYGPKFEPFAFFTSRYLVPWLGISFVGTAGPPKRFAQLIGFLFCTGAIVFFILGFPLAYQITLATLVFFASLESFLGWCAGCFAFALLMKLGVIPEEICERCNHLNFNK</sequence>
<feature type="domain" description="DUF4395" evidence="2">
    <location>
        <begin position="14"/>
        <end position="143"/>
    </location>
</feature>
<organism evidence="3 4">
    <name type="scientific">Leptospira vanthielii serovar Holland str. Waz Holland = ATCC 700522</name>
    <dbReference type="NCBI Taxonomy" id="1218591"/>
    <lineage>
        <taxon>Bacteria</taxon>
        <taxon>Pseudomonadati</taxon>
        <taxon>Spirochaetota</taxon>
        <taxon>Spirochaetia</taxon>
        <taxon>Leptospirales</taxon>
        <taxon>Leptospiraceae</taxon>
        <taxon>Leptospira</taxon>
    </lineage>
</organism>
<dbReference type="EMBL" id="AOGY02000024">
    <property type="protein sequence ID" value="EMY71056.1"/>
    <property type="molecule type" value="Genomic_DNA"/>
</dbReference>
<keyword evidence="1" id="KW-1133">Transmembrane helix</keyword>